<evidence type="ECO:0000256" key="1">
    <source>
        <dbReference type="SAM" id="MobiDB-lite"/>
    </source>
</evidence>
<evidence type="ECO:0000313" key="2">
    <source>
        <dbReference type="EMBL" id="ADE76098.1"/>
    </source>
</evidence>
<feature type="compositionally biased region" description="Polar residues" evidence="1">
    <location>
        <begin position="30"/>
        <end position="42"/>
    </location>
</feature>
<feature type="compositionally biased region" description="Low complexity" evidence="1">
    <location>
        <begin position="61"/>
        <end position="76"/>
    </location>
</feature>
<reference evidence="2" key="1">
    <citation type="submission" date="2010-04" db="EMBL/GenBank/DDBJ databases">
        <authorList>
            <person name="Reid K.E."/>
            <person name="Liao N."/>
            <person name="Chan S."/>
            <person name="Docking R."/>
            <person name="Taylor G."/>
            <person name="Moore R."/>
            <person name="Mayo M."/>
            <person name="Munro S."/>
            <person name="King J."/>
            <person name="Yanchuk A."/>
            <person name="Holt R."/>
            <person name="Jones S."/>
            <person name="Marra M."/>
            <person name="Ritland C.E."/>
            <person name="Ritland K."/>
            <person name="Bohlmann J."/>
        </authorList>
    </citation>
    <scope>NUCLEOTIDE SEQUENCE</scope>
    <source>
        <tissue evidence="2">Buds collected with no treatment. Collection October 2007</tissue>
    </source>
</reference>
<protein>
    <submittedName>
        <fullName evidence="2">Uncharacterized protein</fullName>
    </submittedName>
</protein>
<proteinExistence type="evidence at transcript level"/>
<feature type="region of interest" description="Disordered" evidence="1">
    <location>
        <begin position="1"/>
        <end position="145"/>
    </location>
</feature>
<dbReference type="OMA" id="CETMEHE"/>
<organism evidence="2">
    <name type="scientific">Picea sitchensis</name>
    <name type="common">Sitka spruce</name>
    <name type="synonym">Pinus sitchensis</name>
    <dbReference type="NCBI Taxonomy" id="3332"/>
    <lineage>
        <taxon>Eukaryota</taxon>
        <taxon>Viridiplantae</taxon>
        <taxon>Streptophyta</taxon>
        <taxon>Embryophyta</taxon>
        <taxon>Tracheophyta</taxon>
        <taxon>Spermatophyta</taxon>
        <taxon>Pinopsida</taxon>
        <taxon>Pinidae</taxon>
        <taxon>Conifers I</taxon>
        <taxon>Pinales</taxon>
        <taxon>Pinaceae</taxon>
        <taxon>Picea</taxon>
    </lineage>
</organism>
<accession>D5A979</accession>
<dbReference type="EMBL" id="BT122740">
    <property type="protein sequence ID" value="ADE76098.1"/>
    <property type="molecule type" value="mRNA"/>
</dbReference>
<sequence>MDYESGEELRQDHFASPINASQACDPHLSTGVQNQLQPTNTIKPIEQGDNTPGIPPPSIATVSTSTRPTSISRTSSLNSMSSARQGSISGPNPLQGPNASGLQFPVPTSNSPTRQGGPYSITVQAPDKQGLQNHIKGPQNTPGNS</sequence>
<name>D5A979_PICSI</name>
<feature type="compositionally biased region" description="Polar residues" evidence="1">
    <location>
        <begin position="77"/>
        <end position="114"/>
    </location>
</feature>
<dbReference type="AlphaFoldDB" id="D5A979"/>